<dbReference type="PANTHER" id="PTHR10908">
    <property type="entry name" value="SEROTONIN N-ACETYLTRANSFERASE"/>
    <property type="match status" value="1"/>
</dbReference>
<gene>
    <name evidence="4" type="ORF">TresaDRAFT_1220</name>
</gene>
<evidence type="ECO:0000256" key="2">
    <source>
        <dbReference type="ARBA" id="ARBA00023315"/>
    </source>
</evidence>
<reference evidence="4 5" key="1">
    <citation type="submission" date="2011-09" db="EMBL/GenBank/DDBJ databases">
        <title>The draft genome of Treponema saccharophilum DSM 2985.</title>
        <authorList>
            <consortium name="US DOE Joint Genome Institute (JGI-PGF)"/>
            <person name="Lucas S."/>
            <person name="Copeland A."/>
            <person name="Lapidus A."/>
            <person name="Glavina del Rio T."/>
            <person name="Dalin E."/>
            <person name="Tice H."/>
            <person name="Bruce D."/>
            <person name="Goodwin L."/>
            <person name="Pitluck S."/>
            <person name="Peters L."/>
            <person name="Kyrpides N."/>
            <person name="Mavromatis K."/>
            <person name="Ivanova N."/>
            <person name="Markowitz V."/>
            <person name="Cheng J.-F."/>
            <person name="Hugenholtz P."/>
            <person name="Woyke T."/>
            <person name="Wu D."/>
            <person name="Gronow S."/>
            <person name="Wellnitz S."/>
            <person name="Brambilla E."/>
            <person name="Klenk H.-P."/>
            <person name="Eisen J.A."/>
        </authorList>
    </citation>
    <scope>NUCLEOTIDE SEQUENCE [LARGE SCALE GENOMIC DNA]</scope>
    <source>
        <strain evidence="4 5">DSM 2985</strain>
    </source>
</reference>
<dbReference type="RefSeq" id="WP_002704991.1">
    <property type="nucleotide sequence ID" value="NZ_AGRW01000050.1"/>
</dbReference>
<comment type="caution">
    <text evidence="4">The sequence shown here is derived from an EMBL/GenBank/DDBJ whole genome shotgun (WGS) entry which is preliminary data.</text>
</comment>
<accession>H7ELS0</accession>
<dbReference type="Pfam" id="PF00583">
    <property type="entry name" value="Acetyltransf_1"/>
    <property type="match status" value="1"/>
</dbReference>
<keyword evidence="1 4" id="KW-0808">Transferase</keyword>
<feature type="domain" description="N-acetyltransferase" evidence="3">
    <location>
        <begin position="7"/>
        <end position="165"/>
    </location>
</feature>
<keyword evidence="5" id="KW-1185">Reference proteome</keyword>
<protein>
    <submittedName>
        <fullName evidence="4">GCN5-related N-acetyltransferase</fullName>
    </submittedName>
</protein>
<dbReference type="STRING" id="907348.TresaDRAFT_1220"/>
<evidence type="ECO:0000313" key="4">
    <source>
        <dbReference type="EMBL" id="EIC01328.1"/>
    </source>
</evidence>
<dbReference type="SUPFAM" id="SSF55729">
    <property type="entry name" value="Acyl-CoA N-acyltransferases (Nat)"/>
    <property type="match status" value="1"/>
</dbReference>
<dbReference type="CDD" id="cd04301">
    <property type="entry name" value="NAT_SF"/>
    <property type="match status" value="1"/>
</dbReference>
<organism evidence="4 5">
    <name type="scientific">Treponema saccharophilum DSM 2985</name>
    <dbReference type="NCBI Taxonomy" id="907348"/>
    <lineage>
        <taxon>Bacteria</taxon>
        <taxon>Pseudomonadati</taxon>
        <taxon>Spirochaetota</taxon>
        <taxon>Spirochaetia</taxon>
        <taxon>Spirochaetales</taxon>
        <taxon>Treponemataceae</taxon>
        <taxon>Treponema</taxon>
    </lineage>
</organism>
<dbReference type="eggNOG" id="COG0456">
    <property type="taxonomic scope" value="Bacteria"/>
</dbReference>
<dbReference type="Gene3D" id="3.40.630.30">
    <property type="match status" value="1"/>
</dbReference>
<keyword evidence="2" id="KW-0012">Acyltransferase</keyword>
<proteinExistence type="predicted"/>
<dbReference type="PROSITE" id="PS51186">
    <property type="entry name" value="GNAT"/>
    <property type="match status" value="1"/>
</dbReference>
<dbReference type="PATRIC" id="fig|907348.3.peg.1864"/>
<dbReference type="OrthoDB" id="9800962at2"/>
<dbReference type="PANTHER" id="PTHR10908:SF0">
    <property type="entry name" value="SEROTONIN N-ACETYLTRANSFERASE"/>
    <property type="match status" value="1"/>
</dbReference>
<evidence type="ECO:0000256" key="1">
    <source>
        <dbReference type="ARBA" id="ARBA00022679"/>
    </source>
</evidence>
<dbReference type="Proteomes" id="UP000003571">
    <property type="component" value="Unassembled WGS sequence"/>
</dbReference>
<dbReference type="InterPro" id="IPR051635">
    <property type="entry name" value="SNAT-like"/>
</dbReference>
<dbReference type="EMBL" id="AGRW01000050">
    <property type="protein sequence ID" value="EIC01328.1"/>
    <property type="molecule type" value="Genomic_DNA"/>
</dbReference>
<dbReference type="InterPro" id="IPR000182">
    <property type="entry name" value="GNAT_dom"/>
</dbReference>
<sequence length="168" mass="18989">MNGKTGLEIRNASIGDAKRISEIENECFPKSEAAGAESILRRLKAFPNHFWLGFYGGKLVSFVNGLSTKEKDLRDEMYEDEGLHDESGEWQMIFGVDTAPEFRHRGFASAVMEKAVSDARAQNRKGLVLTCKEELIPFYERFGFRNEGPSLSSHGDAKWFQMRLAFAD</sequence>
<evidence type="ECO:0000259" key="3">
    <source>
        <dbReference type="PROSITE" id="PS51186"/>
    </source>
</evidence>
<dbReference type="InterPro" id="IPR016181">
    <property type="entry name" value="Acyl_CoA_acyltransferase"/>
</dbReference>
<name>H7ELS0_9SPIR</name>
<dbReference type="GO" id="GO:0008080">
    <property type="term" value="F:N-acetyltransferase activity"/>
    <property type="evidence" value="ECO:0007669"/>
    <property type="project" value="UniProtKB-ARBA"/>
</dbReference>
<evidence type="ECO:0000313" key="5">
    <source>
        <dbReference type="Proteomes" id="UP000003571"/>
    </source>
</evidence>
<dbReference type="AlphaFoldDB" id="H7ELS0"/>